<reference evidence="1" key="1">
    <citation type="journal article" date="2023" name="Mol. Phylogenet. Evol.">
        <title>Genome-scale phylogeny and comparative genomics of the fungal order Sordariales.</title>
        <authorList>
            <person name="Hensen N."/>
            <person name="Bonometti L."/>
            <person name="Westerberg I."/>
            <person name="Brannstrom I.O."/>
            <person name="Guillou S."/>
            <person name="Cros-Aarteil S."/>
            <person name="Calhoun S."/>
            <person name="Haridas S."/>
            <person name="Kuo A."/>
            <person name="Mondo S."/>
            <person name="Pangilinan J."/>
            <person name="Riley R."/>
            <person name="LaButti K."/>
            <person name="Andreopoulos B."/>
            <person name="Lipzen A."/>
            <person name="Chen C."/>
            <person name="Yan M."/>
            <person name="Daum C."/>
            <person name="Ng V."/>
            <person name="Clum A."/>
            <person name="Steindorff A."/>
            <person name="Ohm R.A."/>
            <person name="Martin F."/>
            <person name="Silar P."/>
            <person name="Natvig D.O."/>
            <person name="Lalanne C."/>
            <person name="Gautier V."/>
            <person name="Ament-Velasquez S.L."/>
            <person name="Kruys A."/>
            <person name="Hutchinson M.I."/>
            <person name="Powell A.J."/>
            <person name="Barry K."/>
            <person name="Miller A.N."/>
            <person name="Grigoriev I.V."/>
            <person name="Debuchy R."/>
            <person name="Gladieux P."/>
            <person name="Hiltunen Thoren M."/>
            <person name="Johannesson H."/>
        </authorList>
    </citation>
    <scope>NUCLEOTIDE SEQUENCE</scope>
    <source>
        <strain evidence="1">PSN309</strain>
    </source>
</reference>
<comment type="caution">
    <text evidence="1">The sequence shown here is derived from an EMBL/GenBank/DDBJ whole genome shotgun (WGS) entry which is preliminary data.</text>
</comment>
<organism evidence="1 2">
    <name type="scientific">Podospora australis</name>
    <dbReference type="NCBI Taxonomy" id="1536484"/>
    <lineage>
        <taxon>Eukaryota</taxon>
        <taxon>Fungi</taxon>
        <taxon>Dikarya</taxon>
        <taxon>Ascomycota</taxon>
        <taxon>Pezizomycotina</taxon>
        <taxon>Sordariomycetes</taxon>
        <taxon>Sordariomycetidae</taxon>
        <taxon>Sordariales</taxon>
        <taxon>Podosporaceae</taxon>
        <taxon>Podospora</taxon>
    </lineage>
</organism>
<name>A0AAN6WP09_9PEZI</name>
<dbReference type="Proteomes" id="UP001302126">
    <property type="component" value="Unassembled WGS sequence"/>
</dbReference>
<evidence type="ECO:0000313" key="2">
    <source>
        <dbReference type="Proteomes" id="UP001302126"/>
    </source>
</evidence>
<protein>
    <submittedName>
        <fullName evidence="1">Uncharacterized protein</fullName>
    </submittedName>
</protein>
<evidence type="ECO:0000313" key="1">
    <source>
        <dbReference type="EMBL" id="KAK4184805.1"/>
    </source>
</evidence>
<reference evidence="1" key="2">
    <citation type="submission" date="2023-05" db="EMBL/GenBank/DDBJ databases">
        <authorList>
            <consortium name="Lawrence Berkeley National Laboratory"/>
            <person name="Steindorff A."/>
            <person name="Hensen N."/>
            <person name="Bonometti L."/>
            <person name="Westerberg I."/>
            <person name="Brannstrom I.O."/>
            <person name="Guillou S."/>
            <person name="Cros-Aarteil S."/>
            <person name="Calhoun S."/>
            <person name="Haridas S."/>
            <person name="Kuo A."/>
            <person name="Mondo S."/>
            <person name="Pangilinan J."/>
            <person name="Riley R."/>
            <person name="Labutti K."/>
            <person name="Andreopoulos B."/>
            <person name="Lipzen A."/>
            <person name="Chen C."/>
            <person name="Yanf M."/>
            <person name="Daum C."/>
            <person name="Ng V."/>
            <person name="Clum A."/>
            <person name="Ohm R."/>
            <person name="Martin F."/>
            <person name="Silar P."/>
            <person name="Natvig D."/>
            <person name="Lalanne C."/>
            <person name="Gautier V."/>
            <person name="Ament-Velasquez S.L."/>
            <person name="Kruys A."/>
            <person name="Hutchinson M.I."/>
            <person name="Powell A.J."/>
            <person name="Barry K."/>
            <person name="Miller A.N."/>
            <person name="Grigoriev I.V."/>
            <person name="Debuchy R."/>
            <person name="Gladieux P."/>
            <person name="Thoren M.H."/>
            <person name="Johannesson H."/>
        </authorList>
    </citation>
    <scope>NUCLEOTIDE SEQUENCE</scope>
    <source>
        <strain evidence="1">PSN309</strain>
    </source>
</reference>
<sequence length="206" mass="23238">MISIYDNHVAHLHPGLYVVSYEQECFELLVQISYPPLRIFSCGSQVLFTLRIVSTRFTKDKERRCLKMKVFSTTTLLLAVGAVNAVPFFKGLAATPNDHRVTLSIMAFHTGEQCDRDNSFWYLSTGTDTWFNYLEKTNGCQAINATWGTTSVKPMLLAEGCEVTVYTDTACKDGEAAVEFEKCASEAKEWKSWALRGCTDTERQED</sequence>
<proteinExistence type="predicted"/>
<dbReference type="AlphaFoldDB" id="A0AAN6WP09"/>
<accession>A0AAN6WP09</accession>
<keyword evidence="2" id="KW-1185">Reference proteome</keyword>
<dbReference type="EMBL" id="MU864473">
    <property type="protein sequence ID" value="KAK4184805.1"/>
    <property type="molecule type" value="Genomic_DNA"/>
</dbReference>
<gene>
    <name evidence="1" type="ORF">QBC35DRAFT_505083</name>
</gene>